<sequence length="97" mass="11435">MDIVFVEYKVFPEKRDAYLRWIGAAARADNRFELYEGSEQPDLFVELWRGMDDERYRSFKRERLEPGDPSWGALAEFVPGGLAKVHVWHFRRTEPAG</sequence>
<dbReference type="AlphaFoldDB" id="A0A2V5JZN0"/>
<keyword evidence="2" id="KW-1185">Reference proteome</keyword>
<dbReference type="Proteomes" id="UP000247476">
    <property type="component" value="Unassembled WGS sequence"/>
</dbReference>
<evidence type="ECO:0000313" key="1">
    <source>
        <dbReference type="EMBL" id="PYI50794.1"/>
    </source>
</evidence>
<gene>
    <name evidence="1" type="ORF">DLM86_27375</name>
</gene>
<proteinExistence type="predicted"/>
<reference evidence="1 2" key="1">
    <citation type="submission" date="2018-05" db="EMBL/GenBank/DDBJ databases">
        <title>Paenibacillus flagellatus sp. nov., isolated from selenium mineral soil.</title>
        <authorList>
            <person name="Dai X."/>
        </authorList>
    </citation>
    <scope>NUCLEOTIDE SEQUENCE [LARGE SCALE GENOMIC DNA]</scope>
    <source>
        <strain evidence="1 2">DXL2</strain>
    </source>
</reference>
<accession>A0A2V5JZN0</accession>
<evidence type="ECO:0000313" key="2">
    <source>
        <dbReference type="Proteomes" id="UP000247476"/>
    </source>
</evidence>
<dbReference type="EMBL" id="QJVJ01000016">
    <property type="protein sequence ID" value="PYI50794.1"/>
    <property type="molecule type" value="Genomic_DNA"/>
</dbReference>
<name>A0A2V5JZN0_9BACL</name>
<dbReference type="RefSeq" id="WP_110843253.1">
    <property type="nucleotide sequence ID" value="NZ_QJVJ01000016.1"/>
</dbReference>
<evidence type="ECO:0008006" key="3">
    <source>
        <dbReference type="Google" id="ProtNLM"/>
    </source>
</evidence>
<dbReference type="OrthoDB" id="2967153at2"/>
<organism evidence="1 2">
    <name type="scientific">Paenibacillus flagellatus</name>
    <dbReference type="NCBI Taxonomy" id="2211139"/>
    <lineage>
        <taxon>Bacteria</taxon>
        <taxon>Bacillati</taxon>
        <taxon>Bacillota</taxon>
        <taxon>Bacilli</taxon>
        <taxon>Bacillales</taxon>
        <taxon>Paenibacillaceae</taxon>
        <taxon>Paenibacillus</taxon>
    </lineage>
</organism>
<comment type="caution">
    <text evidence="1">The sequence shown here is derived from an EMBL/GenBank/DDBJ whole genome shotgun (WGS) entry which is preliminary data.</text>
</comment>
<protein>
    <recommendedName>
        <fullName evidence="3">Antibiotic biosynthesis monooxygenase</fullName>
    </recommendedName>
</protein>